<dbReference type="InterPro" id="IPR009040">
    <property type="entry name" value="Ferritin-like_diiron"/>
</dbReference>
<organism evidence="2 3">
    <name type="scientific">Sulfurivirga caldicuralii</name>
    <dbReference type="NCBI Taxonomy" id="364032"/>
    <lineage>
        <taxon>Bacteria</taxon>
        <taxon>Pseudomonadati</taxon>
        <taxon>Pseudomonadota</taxon>
        <taxon>Gammaproteobacteria</taxon>
        <taxon>Thiotrichales</taxon>
        <taxon>Piscirickettsiaceae</taxon>
        <taxon>Sulfurivirga</taxon>
    </lineage>
</organism>
<dbReference type="STRING" id="364032.SAMN05443662_0216"/>
<evidence type="ECO:0000259" key="1">
    <source>
        <dbReference type="PROSITE" id="PS50905"/>
    </source>
</evidence>
<dbReference type="SUPFAM" id="SSF47240">
    <property type="entry name" value="Ferritin-like"/>
    <property type="match status" value="1"/>
</dbReference>
<evidence type="ECO:0000313" key="2">
    <source>
        <dbReference type="EMBL" id="SIN71203.1"/>
    </source>
</evidence>
<dbReference type="AlphaFoldDB" id="A0A1N6DKK5"/>
<dbReference type="PROSITE" id="PS50905">
    <property type="entry name" value="FERRITIN_LIKE"/>
    <property type="match status" value="1"/>
</dbReference>
<dbReference type="OrthoDB" id="9800505at2"/>
<name>A0A1N6DKK5_9GAMM</name>
<keyword evidence="3" id="KW-1185">Reference proteome</keyword>
<dbReference type="GO" id="GO:0008199">
    <property type="term" value="F:ferric iron binding"/>
    <property type="evidence" value="ECO:0007669"/>
    <property type="project" value="InterPro"/>
</dbReference>
<dbReference type="Pfam" id="PF00210">
    <property type="entry name" value="Ferritin"/>
    <property type="match status" value="1"/>
</dbReference>
<sequence>MNNASTHRFGSVMSALRGARAPQQQAVAPTQTLGYLGRALSLEFSAGQQYLAQSALAEARGELDYAKAFVDLANEEFQHANLITRRMVAYGALPAGSVLKPADPATDVISSLRICEVRELELIQLYAEALQFSQNTGVEQDVKLFSQLLEEERAQLLRVQEWINQYMQLLNQQWAQLGTFR</sequence>
<protein>
    <submittedName>
        <fullName evidence="2">Bacterioferritin</fullName>
    </submittedName>
</protein>
<reference evidence="3" key="1">
    <citation type="submission" date="2016-11" db="EMBL/GenBank/DDBJ databases">
        <authorList>
            <person name="Varghese N."/>
            <person name="Submissions S."/>
        </authorList>
    </citation>
    <scope>NUCLEOTIDE SEQUENCE [LARGE SCALE GENOMIC DNA]</scope>
    <source>
        <strain evidence="3">DSM 17737</strain>
    </source>
</reference>
<dbReference type="InterPro" id="IPR012347">
    <property type="entry name" value="Ferritin-like"/>
</dbReference>
<dbReference type="Proteomes" id="UP000198461">
    <property type="component" value="Unassembled WGS sequence"/>
</dbReference>
<dbReference type="InterPro" id="IPR008331">
    <property type="entry name" value="Ferritin_DPS_dom"/>
</dbReference>
<evidence type="ECO:0000313" key="3">
    <source>
        <dbReference type="Proteomes" id="UP000198461"/>
    </source>
</evidence>
<dbReference type="InterPro" id="IPR009078">
    <property type="entry name" value="Ferritin-like_SF"/>
</dbReference>
<feature type="domain" description="Ferritin-like diiron" evidence="1">
    <location>
        <begin position="26"/>
        <end position="170"/>
    </location>
</feature>
<gene>
    <name evidence="2" type="ORF">SAMN05443662_0216</name>
</gene>
<accession>A0A1N6DKK5</accession>
<dbReference type="EMBL" id="FSRE01000001">
    <property type="protein sequence ID" value="SIN71203.1"/>
    <property type="molecule type" value="Genomic_DNA"/>
</dbReference>
<dbReference type="RefSeq" id="WP_084188171.1">
    <property type="nucleotide sequence ID" value="NZ_FSRE01000001.1"/>
</dbReference>
<proteinExistence type="predicted"/>
<dbReference type="Gene3D" id="1.20.1260.10">
    <property type="match status" value="1"/>
</dbReference>